<dbReference type="Proteomes" id="UP001066276">
    <property type="component" value="Chromosome 2_1"/>
</dbReference>
<reference evidence="2" key="1">
    <citation type="journal article" date="2022" name="bioRxiv">
        <title>Sequencing and chromosome-scale assembly of the giantPleurodeles waltlgenome.</title>
        <authorList>
            <person name="Brown T."/>
            <person name="Elewa A."/>
            <person name="Iarovenko S."/>
            <person name="Subramanian E."/>
            <person name="Araus A.J."/>
            <person name="Petzold A."/>
            <person name="Susuki M."/>
            <person name="Suzuki K.-i.T."/>
            <person name="Hayashi T."/>
            <person name="Toyoda A."/>
            <person name="Oliveira C."/>
            <person name="Osipova E."/>
            <person name="Leigh N.D."/>
            <person name="Simon A."/>
            <person name="Yun M.H."/>
        </authorList>
    </citation>
    <scope>NUCLEOTIDE SEQUENCE</scope>
    <source>
        <strain evidence="2">20211129_DDA</strain>
        <tissue evidence="2">Liver</tissue>
    </source>
</reference>
<proteinExistence type="predicted"/>
<accession>A0AAV7VMU4</accession>
<evidence type="ECO:0000313" key="2">
    <source>
        <dbReference type="EMBL" id="KAJ1202970.1"/>
    </source>
</evidence>
<evidence type="ECO:0000256" key="1">
    <source>
        <dbReference type="SAM" id="MobiDB-lite"/>
    </source>
</evidence>
<evidence type="ECO:0000313" key="3">
    <source>
        <dbReference type="Proteomes" id="UP001066276"/>
    </source>
</evidence>
<name>A0AAV7VMU4_PLEWA</name>
<gene>
    <name evidence="2" type="ORF">NDU88_006765</name>
</gene>
<comment type="caution">
    <text evidence="2">The sequence shown here is derived from an EMBL/GenBank/DDBJ whole genome shotgun (WGS) entry which is preliminary data.</text>
</comment>
<feature type="compositionally biased region" description="Polar residues" evidence="1">
    <location>
        <begin position="112"/>
        <end position="133"/>
    </location>
</feature>
<dbReference type="AlphaFoldDB" id="A0AAV7VMU4"/>
<protein>
    <submittedName>
        <fullName evidence="2">Uncharacterized protein</fullName>
    </submittedName>
</protein>
<sequence>MEKMGPLRETGFRRDASWNCVQFVDVRGGSVDLTRIRLTAREYQWIPRTRHPKPPRRGKEICSRGAQHALERQRVLRADLGTGRKHLREQGGLGMLEDHAVQEETGDAQPDHAQQTQRSPQWHLNHADSSSPY</sequence>
<dbReference type="EMBL" id="JANPWB010000003">
    <property type="protein sequence ID" value="KAJ1202970.1"/>
    <property type="molecule type" value="Genomic_DNA"/>
</dbReference>
<keyword evidence="3" id="KW-1185">Reference proteome</keyword>
<feature type="region of interest" description="Disordered" evidence="1">
    <location>
        <begin position="77"/>
        <end position="133"/>
    </location>
</feature>
<organism evidence="2 3">
    <name type="scientific">Pleurodeles waltl</name>
    <name type="common">Iberian ribbed newt</name>
    <dbReference type="NCBI Taxonomy" id="8319"/>
    <lineage>
        <taxon>Eukaryota</taxon>
        <taxon>Metazoa</taxon>
        <taxon>Chordata</taxon>
        <taxon>Craniata</taxon>
        <taxon>Vertebrata</taxon>
        <taxon>Euteleostomi</taxon>
        <taxon>Amphibia</taxon>
        <taxon>Batrachia</taxon>
        <taxon>Caudata</taxon>
        <taxon>Salamandroidea</taxon>
        <taxon>Salamandridae</taxon>
        <taxon>Pleurodelinae</taxon>
        <taxon>Pleurodeles</taxon>
    </lineage>
</organism>